<sequence length="160" mass="18624">MVRKHDTLRLLMFSPGIEDQIPNCLISKYLSKTSKGARRTLETNFIGKGKELLELKSRVQITVTNGTEPYLQAAYLKAGPHRCTLWGYKHSITCHKIFVIKCRRGRPVDLTKCTEPDKKKVLKLQRRCLHEKYRCSGSWYSIDATCKEILRHIHRQLKQV</sequence>
<organism evidence="1 2">
    <name type="scientific">Amblyomma americanum</name>
    <name type="common">Lone star tick</name>
    <dbReference type="NCBI Taxonomy" id="6943"/>
    <lineage>
        <taxon>Eukaryota</taxon>
        <taxon>Metazoa</taxon>
        <taxon>Ecdysozoa</taxon>
        <taxon>Arthropoda</taxon>
        <taxon>Chelicerata</taxon>
        <taxon>Arachnida</taxon>
        <taxon>Acari</taxon>
        <taxon>Parasitiformes</taxon>
        <taxon>Ixodida</taxon>
        <taxon>Ixodoidea</taxon>
        <taxon>Ixodidae</taxon>
        <taxon>Amblyomminae</taxon>
        <taxon>Amblyomma</taxon>
    </lineage>
</organism>
<gene>
    <name evidence="1" type="ORF">V5799_021457</name>
</gene>
<name>A0AAQ4FN76_AMBAM</name>
<accession>A0AAQ4FN76</accession>
<reference evidence="1 2" key="1">
    <citation type="journal article" date="2023" name="Arcadia Sci">
        <title>De novo assembly of a long-read Amblyomma americanum tick genome.</title>
        <authorList>
            <person name="Chou S."/>
            <person name="Poskanzer K.E."/>
            <person name="Rollins M."/>
            <person name="Thuy-Boun P.S."/>
        </authorList>
    </citation>
    <scope>NUCLEOTIDE SEQUENCE [LARGE SCALE GENOMIC DNA]</scope>
    <source>
        <strain evidence="1">F_SG_1</strain>
        <tissue evidence="1">Salivary glands</tissue>
    </source>
</reference>
<protein>
    <submittedName>
        <fullName evidence="1">Uncharacterized protein</fullName>
    </submittedName>
</protein>
<dbReference type="EMBL" id="JARKHS020000492">
    <property type="protein sequence ID" value="KAK8788767.1"/>
    <property type="molecule type" value="Genomic_DNA"/>
</dbReference>
<comment type="caution">
    <text evidence="1">The sequence shown here is derived from an EMBL/GenBank/DDBJ whole genome shotgun (WGS) entry which is preliminary data.</text>
</comment>
<dbReference type="Gene3D" id="2.40.128.20">
    <property type="match status" value="1"/>
</dbReference>
<proteinExistence type="predicted"/>
<evidence type="ECO:0000313" key="2">
    <source>
        <dbReference type="Proteomes" id="UP001321473"/>
    </source>
</evidence>
<keyword evidence="2" id="KW-1185">Reference proteome</keyword>
<dbReference type="AlphaFoldDB" id="A0AAQ4FN76"/>
<evidence type="ECO:0000313" key="1">
    <source>
        <dbReference type="EMBL" id="KAK8788767.1"/>
    </source>
</evidence>
<dbReference type="Proteomes" id="UP001321473">
    <property type="component" value="Unassembled WGS sequence"/>
</dbReference>
<dbReference type="InterPro" id="IPR012674">
    <property type="entry name" value="Calycin"/>
</dbReference>